<dbReference type="GO" id="GO:0000160">
    <property type="term" value="P:phosphorelay signal transduction system"/>
    <property type="evidence" value="ECO:0007669"/>
    <property type="project" value="InterPro"/>
</dbReference>
<comment type="caution">
    <text evidence="5">The sequence shown here is derived from an EMBL/GenBank/DDBJ whole genome shotgun (WGS) entry which is preliminary data.</text>
</comment>
<dbReference type="SMART" id="SM00862">
    <property type="entry name" value="Trans_reg_C"/>
    <property type="match status" value="1"/>
</dbReference>
<keyword evidence="1 2" id="KW-0238">DNA-binding</keyword>
<dbReference type="AlphaFoldDB" id="R9IAR2"/>
<reference evidence="5 6" key="1">
    <citation type="submission" date="2013-04" db="EMBL/GenBank/DDBJ databases">
        <title>The Genome Sequence of Bacteroides massiliensis dnLKV3.</title>
        <authorList>
            <consortium name="The Broad Institute Genomics Platform"/>
            <consortium name="The Broad Institute Genome Sequencing Center for Infectious Disease"/>
            <person name="Earl A."/>
            <person name="Xavier R."/>
            <person name="Kuhn K."/>
            <person name="Stappenbeck T."/>
            <person name="Walker B."/>
            <person name="Young S."/>
            <person name="Zeng Q."/>
            <person name="Gargeya S."/>
            <person name="Fitzgerald M."/>
            <person name="Haas B."/>
            <person name="Abouelleil A."/>
            <person name="Allen A.W."/>
            <person name="Alvarado L."/>
            <person name="Arachchi H.M."/>
            <person name="Berlin A.M."/>
            <person name="Chapman S.B."/>
            <person name="Gainer-Dewar J."/>
            <person name="Goldberg J."/>
            <person name="Griggs A."/>
            <person name="Gujja S."/>
            <person name="Hansen M."/>
            <person name="Howarth C."/>
            <person name="Imamovic A."/>
            <person name="Ireland A."/>
            <person name="Larimer J."/>
            <person name="McCowan C."/>
            <person name="Murphy C."/>
            <person name="Pearson M."/>
            <person name="Poon T.W."/>
            <person name="Priest M."/>
            <person name="Roberts A."/>
            <person name="Saif S."/>
            <person name="Shea T."/>
            <person name="Sisk P."/>
            <person name="Sykes S."/>
            <person name="Wortman J."/>
            <person name="Nusbaum C."/>
            <person name="Birren B."/>
        </authorList>
    </citation>
    <scope>NUCLEOTIDE SEQUENCE [LARGE SCALE GENOMIC DNA]</scope>
    <source>
        <strain evidence="6">dnLKV3</strain>
    </source>
</reference>
<dbReference type="Pfam" id="PF00486">
    <property type="entry name" value="Trans_reg_C"/>
    <property type="match status" value="1"/>
</dbReference>
<keyword evidence="6" id="KW-1185">Reference proteome</keyword>
<dbReference type="HOGENOM" id="CLU_072258_0_0_10"/>
<dbReference type="InterPro" id="IPR036388">
    <property type="entry name" value="WH-like_DNA-bd_sf"/>
</dbReference>
<proteinExistence type="predicted"/>
<dbReference type="InterPro" id="IPR016032">
    <property type="entry name" value="Sig_transdc_resp-reg_C-effctor"/>
</dbReference>
<evidence type="ECO:0000313" key="6">
    <source>
        <dbReference type="Proteomes" id="UP000014200"/>
    </source>
</evidence>
<evidence type="ECO:0000256" key="2">
    <source>
        <dbReference type="PROSITE-ProRule" id="PRU01091"/>
    </source>
</evidence>
<dbReference type="CDD" id="cd00383">
    <property type="entry name" value="trans_reg_C"/>
    <property type="match status" value="1"/>
</dbReference>
<feature type="transmembrane region" description="Helical" evidence="3">
    <location>
        <begin position="199"/>
        <end position="218"/>
    </location>
</feature>
<name>R9IAR2_9BACT</name>
<evidence type="ECO:0000259" key="4">
    <source>
        <dbReference type="PROSITE" id="PS51755"/>
    </source>
</evidence>
<sequence>MQLLTRAKDMKKPTNLFNSGFITVGWIVFILLCYTTFKDEKANVLKKMKDSLQETTNIDYQERLNKILISYRPLGRKIKGIQIKCADSIETIYFEDSTHESLATQLANQYVMAQTNSVKPDHFNKIFRKEWEKNGIFAAKTGIIYCHNKKKVFSDNDSISFQSALVTPVQMIDARQTASVQAWAMIHWTEIVKHTVPKVLWSIIAYFIVLLWVSLSFLKKPLKKDIPESHLPKQFGKMTLKLESKKLYINDQPCPIAPTDFKLLALFINAPEHFLTKEDIKNVLWPKEDKPDNKIHCHISTLKSSIKNFPKYQIITEPGKGYRLILSQTNE</sequence>
<organism evidence="5 6">
    <name type="scientific">Phocaeicola sartorii</name>
    <dbReference type="NCBI Taxonomy" id="671267"/>
    <lineage>
        <taxon>Bacteria</taxon>
        <taxon>Pseudomonadati</taxon>
        <taxon>Bacteroidota</taxon>
        <taxon>Bacteroidia</taxon>
        <taxon>Bacteroidales</taxon>
        <taxon>Bacteroidaceae</taxon>
        <taxon>Phocaeicola</taxon>
    </lineage>
</organism>
<feature type="DNA-binding region" description="OmpR/PhoB-type" evidence="2">
    <location>
        <begin position="230"/>
        <end position="326"/>
    </location>
</feature>
<dbReference type="STRING" id="1235788.C802_01179"/>
<keyword evidence="3" id="KW-1133">Transmembrane helix</keyword>
<evidence type="ECO:0000256" key="1">
    <source>
        <dbReference type="ARBA" id="ARBA00023125"/>
    </source>
</evidence>
<dbReference type="GO" id="GO:0006355">
    <property type="term" value="P:regulation of DNA-templated transcription"/>
    <property type="evidence" value="ECO:0007669"/>
    <property type="project" value="InterPro"/>
</dbReference>
<dbReference type="InterPro" id="IPR001867">
    <property type="entry name" value="OmpR/PhoB-type_DNA-bd"/>
</dbReference>
<dbReference type="Proteomes" id="UP000014200">
    <property type="component" value="Unassembled WGS sequence"/>
</dbReference>
<dbReference type="GO" id="GO:0003677">
    <property type="term" value="F:DNA binding"/>
    <property type="evidence" value="ECO:0007669"/>
    <property type="project" value="UniProtKB-UniRule"/>
</dbReference>
<dbReference type="SUPFAM" id="SSF46894">
    <property type="entry name" value="C-terminal effector domain of the bipartite response regulators"/>
    <property type="match status" value="1"/>
</dbReference>
<dbReference type="Gene3D" id="1.10.10.10">
    <property type="entry name" value="Winged helix-like DNA-binding domain superfamily/Winged helix DNA-binding domain"/>
    <property type="match status" value="1"/>
</dbReference>
<keyword evidence="3" id="KW-0812">Transmembrane</keyword>
<protein>
    <recommendedName>
        <fullName evidence="4">OmpR/PhoB-type domain-containing protein</fullName>
    </recommendedName>
</protein>
<dbReference type="PROSITE" id="PS51755">
    <property type="entry name" value="OMPR_PHOB"/>
    <property type="match status" value="1"/>
</dbReference>
<accession>R9IAR2</accession>
<evidence type="ECO:0000313" key="5">
    <source>
        <dbReference type="EMBL" id="EOS14318.1"/>
    </source>
</evidence>
<keyword evidence="3" id="KW-0472">Membrane</keyword>
<dbReference type="EMBL" id="ASSP01000007">
    <property type="protein sequence ID" value="EOS14318.1"/>
    <property type="molecule type" value="Genomic_DNA"/>
</dbReference>
<feature type="domain" description="OmpR/PhoB-type" evidence="4">
    <location>
        <begin position="230"/>
        <end position="326"/>
    </location>
</feature>
<gene>
    <name evidence="5" type="ORF">C802_01179</name>
</gene>
<feature type="transmembrane region" description="Helical" evidence="3">
    <location>
        <begin position="16"/>
        <end position="37"/>
    </location>
</feature>
<dbReference type="PATRIC" id="fig|1235788.3.peg.1208"/>
<evidence type="ECO:0000256" key="3">
    <source>
        <dbReference type="SAM" id="Phobius"/>
    </source>
</evidence>